<evidence type="ECO:0000256" key="1">
    <source>
        <dbReference type="RuleBase" id="RU003425"/>
    </source>
</evidence>
<dbReference type="InterPro" id="IPR051774">
    <property type="entry name" value="Sperm-specific_class_P"/>
</dbReference>
<dbReference type="EMBL" id="JBGFUD010004870">
    <property type="protein sequence ID" value="MFH4979958.1"/>
    <property type="molecule type" value="Genomic_DNA"/>
</dbReference>
<sequence length="134" mass="15237">MLSNGSYVWTDEDPDVELIEPSIVASIDANWMLFGQQRDKPAQSNSFTLINHGDHPFAFKIVTTDNYTYFVSQVYGIVNGKQIFALPTVRTINSVKISVSRRPTNCFKSEGECSRMHKVLRYVDEQKNGKTLEN</sequence>
<name>A0ABD6EJ00_9BILA</name>
<keyword evidence="4" id="KW-1185">Reference proteome</keyword>
<dbReference type="InterPro" id="IPR008962">
    <property type="entry name" value="PapD-like_sf"/>
</dbReference>
<proteinExistence type="predicted"/>
<dbReference type="SUPFAM" id="SSF49354">
    <property type="entry name" value="PapD-like"/>
    <property type="match status" value="1"/>
</dbReference>
<dbReference type="PANTHER" id="PTHR22947">
    <property type="entry name" value="MAJOR SPERM PROTEIN"/>
    <property type="match status" value="1"/>
</dbReference>
<organism evidence="3 4">
    <name type="scientific">Gnathostoma spinigerum</name>
    <dbReference type="NCBI Taxonomy" id="75299"/>
    <lineage>
        <taxon>Eukaryota</taxon>
        <taxon>Metazoa</taxon>
        <taxon>Ecdysozoa</taxon>
        <taxon>Nematoda</taxon>
        <taxon>Chromadorea</taxon>
        <taxon>Rhabditida</taxon>
        <taxon>Spirurina</taxon>
        <taxon>Gnathostomatomorpha</taxon>
        <taxon>Gnathostomatoidea</taxon>
        <taxon>Gnathostomatidae</taxon>
        <taxon>Gnathostoma</taxon>
    </lineage>
</organism>
<dbReference type="AlphaFoldDB" id="A0ABD6EJ00"/>
<dbReference type="Proteomes" id="UP001608902">
    <property type="component" value="Unassembled WGS sequence"/>
</dbReference>
<protein>
    <recommendedName>
        <fullName evidence="1">Major sperm protein</fullName>
    </recommendedName>
</protein>
<evidence type="ECO:0000259" key="2">
    <source>
        <dbReference type="PROSITE" id="PS50202"/>
    </source>
</evidence>
<dbReference type="PROSITE" id="PS50202">
    <property type="entry name" value="MSP"/>
    <property type="match status" value="1"/>
</dbReference>
<keyword evidence="1" id="KW-0206">Cytoskeleton</keyword>
<dbReference type="PANTHER" id="PTHR22947:SF18">
    <property type="entry name" value="MAJOR SPERM PROTEIN"/>
    <property type="match status" value="1"/>
</dbReference>
<evidence type="ECO:0000313" key="3">
    <source>
        <dbReference type="EMBL" id="MFH4979958.1"/>
    </source>
</evidence>
<dbReference type="InterPro" id="IPR000535">
    <property type="entry name" value="MSP_dom"/>
</dbReference>
<dbReference type="Gene3D" id="2.60.40.10">
    <property type="entry name" value="Immunoglobulins"/>
    <property type="match status" value="1"/>
</dbReference>
<reference evidence="3 4" key="1">
    <citation type="submission" date="2024-08" db="EMBL/GenBank/DDBJ databases">
        <title>Gnathostoma spinigerum genome.</title>
        <authorList>
            <person name="Gonzalez-Bertolin B."/>
            <person name="Monzon S."/>
            <person name="Zaballos A."/>
            <person name="Jimenez P."/>
            <person name="Dekumyoy P."/>
            <person name="Varona S."/>
            <person name="Cuesta I."/>
            <person name="Sumanam S."/>
            <person name="Adisakwattana P."/>
            <person name="Gasser R.B."/>
            <person name="Hernandez-Gonzalez A."/>
            <person name="Young N.D."/>
            <person name="Perteguer M.J."/>
        </authorList>
    </citation>
    <scope>NUCLEOTIDE SEQUENCE [LARGE SCALE GENOMIC DNA]</scope>
    <source>
        <strain evidence="3">AL3</strain>
        <tissue evidence="3">Liver</tissue>
    </source>
</reference>
<dbReference type="InterPro" id="IPR013783">
    <property type="entry name" value="Ig-like_fold"/>
</dbReference>
<dbReference type="Pfam" id="PF00635">
    <property type="entry name" value="Motile_Sperm"/>
    <property type="match status" value="1"/>
</dbReference>
<comment type="caution">
    <text evidence="3">The sequence shown here is derived from an EMBL/GenBank/DDBJ whole genome shotgun (WGS) entry which is preliminary data.</text>
</comment>
<accession>A0ABD6EJ00</accession>
<comment type="function">
    <text evidence="1">Central component in molecular interactions underlying sperm crawling. Forms an extensive filament system that extends from sperm villipoda, along the leading edge of the pseudopod.</text>
</comment>
<feature type="domain" description="MSP" evidence="2">
    <location>
        <begin position="16"/>
        <end position="134"/>
    </location>
</feature>
<gene>
    <name evidence="3" type="ORF">AB6A40_006667</name>
</gene>
<evidence type="ECO:0000313" key="4">
    <source>
        <dbReference type="Proteomes" id="UP001608902"/>
    </source>
</evidence>
<keyword evidence="1" id="KW-0963">Cytoplasm</keyword>